<sequence>MAENGDCLREVRFDWGWCSAEQNVYSVRLGLAYSEIQLPPGFGR</sequence>
<dbReference type="EMBL" id="FM207395">
    <property type="protein sequence ID" value="CAR63155.1"/>
    <property type="molecule type" value="Genomic_DNA"/>
</dbReference>
<proteinExistence type="predicted"/>
<name>C6GLY0_HUMAN</name>
<evidence type="ECO:0000313" key="1">
    <source>
        <dbReference type="EMBL" id="CAR63155.1"/>
    </source>
</evidence>
<reference evidence="1" key="1">
    <citation type="journal article" date="2010" name="PLoS ONE">
        <title>Inheritance of DNA transferred from American trypanosomes to human hosts.</title>
        <authorList>
            <person name="Hecht M.M."/>
            <person name="Nitz N."/>
            <person name="Araujo P.F."/>
            <person name="Sousa A.O."/>
            <person name="Rosa A.D.E. .C."/>
            <person name="Gomes D.A."/>
            <person name="Leonardecz E."/>
            <person name="Teixeira A.R."/>
        </authorList>
    </citation>
    <scope>NUCLEOTIDE SEQUENCE</scope>
</reference>
<feature type="non-terminal residue" evidence="1">
    <location>
        <position position="44"/>
    </location>
</feature>
<dbReference type="AlphaFoldDB" id="C6GLY0"/>
<protein>
    <submittedName>
        <fullName evidence="1">Uncharacterized protein</fullName>
    </submittedName>
</protein>
<organism evidence="1">
    <name type="scientific">Homo sapiens</name>
    <name type="common">Human</name>
    <dbReference type="NCBI Taxonomy" id="9606"/>
    <lineage>
        <taxon>Eukaryota</taxon>
        <taxon>Metazoa</taxon>
        <taxon>Chordata</taxon>
        <taxon>Craniata</taxon>
        <taxon>Vertebrata</taxon>
        <taxon>Euteleostomi</taxon>
        <taxon>Mammalia</taxon>
        <taxon>Eutheria</taxon>
        <taxon>Euarchontoglires</taxon>
        <taxon>Primates</taxon>
        <taxon>Haplorrhini</taxon>
        <taxon>Catarrhini</taxon>
        <taxon>Hominidae</taxon>
        <taxon>Homo</taxon>
    </lineage>
</organism>
<accession>C6GLY0</accession>